<evidence type="ECO:0000313" key="3">
    <source>
        <dbReference type="EMBL" id="KAK6184691.1"/>
    </source>
</evidence>
<feature type="domain" description="DUF4461" evidence="2">
    <location>
        <begin position="195"/>
        <end position="504"/>
    </location>
</feature>
<dbReference type="Pfam" id="PF14688">
    <property type="entry name" value="DUF4461"/>
    <property type="match status" value="1"/>
</dbReference>
<sequence>MIIMMIMPSDSCRLKARIIIIIYTFSSQYGLKKLNNIKNLVNLITRCLSAKQTAKALRPFYFSVHPDFFGKYPQEQAVNQESLKILHEYITCQQKVIKTKPAQVTFYIRSQYTNSKELKRVDFNLIGKSVRNTVITVLERCDLPLSYINTIPKDSSQGDSNEFSRPIKWHPSFYAATGKKPPFGEAFTQPIIEVTLRSWLRKNIDNIRTLEESTTAVQDDINKLRCQLIDHLELNDIRWESFWGFSHFRGCLKGFHQLYKEHPLQVKETLKGRTLVFGNNSGVSLHGDVVLSGEDVRADWIKILRSVSAYDAVLERLPYMEKKLSELLNNIQVVRRKHYHHITMADEYEVLLNKLLNTLRRSQVLSEKWLGDESLSDVQIVVEGESGPLALSNTGQFLLPASVPGSLIVEFIAKNKEQGSYTLKQNMSYRLYEEKAIEECKQHLELKEISKDENITCEQMITCCERLVTEYWKLGILLTDTRLNISHYYSMMQDGKICIPWNCKMDE</sequence>
<name>A0AAN8Q1W3_PATCE</name>
<comment type="caution">
    <text evidence="3">The sequence shown here is derived from an EMBL/GenBank/DDBJ whole genome shotgun (WGS) entry which is preliminary data.</text>
</comment>
<evidence type="ECO:0008006" key="5">
    <source>
        <dbReference type="Google" id="ProtNLM"/>
    </source>
</evidence>
<dbReference type="Pfam" id="PF14687">
    <property type="entry name" value="DUF4460"/>
    <property type="match status" value="1"/>
</dbReference>
<evidence type="ECO:0000313" key="4">
    <source>
        <dbReference type="Proteomes" id="UP001347796"/>
    </source>
</evidence>
<dbReference type="Proteomes" id="UP001347796">
    <property type="component" value="Unassembled WGS sequence"/>
</dbReference>
<organism evidence="3 4">
    <name type="scientific">Patella caerulea</name>
    <name type="common">Rayed Mediterranean limpet</name>
    <dbReference type="NCBI Taxonomy" id="87958"/>
    <lineage>
        <taxon>Eukaryota</taxon>
        <taxon>Metazoa</taxon>
        <taxon>Spiralia</taxon>
        <taxon>Lophotrochozoa</taxon>
        <taxon>Mollusca</taxon>
        <taxon>Gastropoda</taxon>
        <taxon>Patellogastropoda</taxon>
        <taxon>Patelloidea</taxon>
        <taxon>Patellidae</taxon>
        <taxon>Patella</taxon>
    </lineage>
</organism>
<dbReference type="InterPro" id="IPR027989">
    <property type="entry name" value="DUF4461"/>
</dbReference>
<proteinExistence type="predicted"/>
<dbReference type="PANTHER" id="PTHR31596:SF1">
    <property type="entry name" value="T-CELL ACTIVATION INHIBITOR, MITOCHONDRIAL"/>
    <property type="match status" value="1"/>
</dbReference>
<dbReference type="InterPro" id="IPR027986">
    <property type="entry name" value="TCAIM"/>
</dbReference>
<dbReference type="InterPro" id="IPR028031">
    <property type="entry name" value="DUF4460"/>
</dbReference>
<dbReference type="AlphaFoldDB" id="A0AAN8Q1W3"/>
<evidence type="ECO:0000259" key="2">
    <source>
        <dbReference type="Pfam" id="PF14688"/>
    </source>
</evidence>
<keyword evidence="4" id="KW-1185">Reference proteome</keyword>
<accession>A0AAN8Q1W3</accession>
<dbReference type="PANTHER" id="PTHR31596">
    <property type="entry name" value="T-CELL ACTIVATION INHIBITOR, MITOCHONDRIAL"/>
    <property type="match status" value="1"/>
</dbReference>
<feature type="domain" description="DUF4460" evidence="1">
    <location>
        <begin position="46"/>
        <end position="143"/>
    </location>
</feature>
<reference evidence="3 4" key="1">
    <citation type="submission" date="2024-01" db="EMBL/GenBank/DDBJ databases">
        <title>The genome of the rayed Mediterranean limpet Patella caerulea (Linnaeus, 1758).</title>
        <authorList>
            <person name="Anh-Thu Weber A."/>
            <person name="Halstead-Nussloch G."/>
        </authorList>
    </citation>
    <scope>NUCLEOTIDE SEQUENCE [LARGE SCALE GENOMIC DNA]</scope>
    <source>
        <strain evidence="3">AATW-2023a</strain>
        <tissue evidence="3">Whole specimen</tissue>
    </source>
</reference>
<dbReference type="GO" id="GO:0005739">
    <property type="term" value="C:mitochondrion"/>
    <property type="evidence" value="ECO:0007669"/>
    <property type="project" value="TreeGrafter"/>
</dbReference>
<dbReference type="EMBL" id="JAZGQO010000006">
    <property type="protein sequence ID" value="KAK6184691.1"/>
    <property type="molecule type" value="Genomic_DNA"/>
</dbReference>
<evidence type="ECO:0000259" key="1">
    <source>
        <dbReference type="Pfam" id="PF14687"/>
    </source>
</evidence>
<gene>
    <name evidence="3" type="ORF">SNE40_007108</name>
</gene>
<protein>
    <recommendedName>
        <fullName evidence="5">T-cell activation inhibitor, mitochondrial</fullName>
    </recommendedName>
</protein>